<gene>
    <name evidence="1" type="ORF">LCGC14_2880680</name>
</gene>
<sequence length="391" mass="42476">KRVAVEGVASSRAAQLRGARPFDIETEQVPTAAEGARLGTRTRNFIRADLDLAATIIENAKTDPQQMAVVPGVETPGRSLRLVREILGEDGIVSVHKRSDGLFDVLVGDKGSPLNTNANKQQFAREGFFEGMELIVDGKPMQYVGESKEPGRINVSRPGQPGFTQVAREDARRAPSVKGIRPVLREVDVRFPAENKRAFRFDTEGHIFEVGILESSDGKKLAITSIAEVVGKDLRLRSLSDLSPSGTVGVGVLRSLLRQLRERFPKAERVAGQRSTARAAASQFRLSPLIDIELPGPRPFIAPRPQGFVELEGKTGPVSILADVLSPEEFKTFVKLGEKLFPEGVDKPEGFLENNAASNNMVVGRSNSGAFIIGDNLTGEVLFRAKTFNEA</sequence>
<protein>
    <submittedName>
        <fullName evidence="1">Uncharacterized protein</fullName>
    </submittedName>
</protein>
<comment type="caution">
    <text evidence="1">The sequence shown here is derived from an EMBL/GenBank/DDBJ whole genome shotgun (WGS) entry which is preliminary data.</text>
</comment>
<feature type="non-terminal residue" evidence="1">
    <location>
        <position position="1"/>
    </location>
</feature>
<evidence type="ECO:0000313" key="1">
    <source>
        <dbReference type="EMBL" id="KKK74747.1"/>
    </source>
</evidence>
<reference evidence="1" key="1">
    <citation type="journal article" date="2015" name="Nature">
        <title>Complex archaea that bridge the gap between prokaryotes and eukaryotes.</title>
        <authorList>
            <person name="Spang A."/>
            <person name="Saw J.H."/>
            <person name="Jorgensen S.L."/>
            <person name="Zaremba-Niedzwiedzka K."/>
            <person name="Martijn J."/>
            <person name="Lind A.E."/>
            <person name="van Eijk R."/>
            <person name="Schleper C."/>
            <person name="Guy L."/>
            <person name="Ettema T.J."/>
        </authorList>
    </citation>
    <scope>NUCLEOTIDE SEQUENCE</scope>
</reference>
<name>A0A0F8Y057_9ZZZZ</name>
<accession>A0A0F8Y057</accession>
<proteinExistence type="predicted"/>
<dbReference type="EMBL" id="LAZR01056174">
    <property type="protein sequence ID" value="KKK74747.1"/>
    <property type="molecule type" value="Genomic_DNA"/>
</dbReference>
<dbReference type="AlphaFoldDB" id="A0A0F8Y057"/>
<feature type="non-terminal residue" evidence="1">
    <location>
        <position position="391"/>
    </location>
</feature>
<organism evidence="1">
    <name type="scientific">marine sediment metagenome</name>
    <dbReference type="NCBI Taxonomy" id="412755"/>
    <lineage>
        <taxon>unclassified sequences</taxon>
        <taxon>metagenomes</taxon>
        <taxon>ecological metagenomes</taxon>
    </lineage>
</organism>